<evidence type="ECO:0000313" key="3">
    <source>
        <dbReference type="Proteomes" id="UP000243096"/>
    </source>
</evidence>
<proteinExistence type="predicted"/>
<feature type="transmembrane region" description="Helical" evidence="1">
    <location>
        <begin position="96"/>
        <end position="119"/>
    </location>
</feature>
<evidence type="ECO:0000313" key="2">
    <source>
        <dbReference type="EMBL" id="PPB83437.1"/>
    </source>
</evidence>
<feature type="transmembrane region" description="Helical" evidence="1">
    <location>
        <begin position="47"/>
        <end position="67"/>
    </location>
</feature>
<keyword evidence="1" id="KW-0812">Transmembrane</keyword>
<keyword evidence="1" id="KW-1133">Transmembrane helix</keyword>
<dbReference type="Proteomes" id="UP000243096">
    <property type="component" value="Unassembled WGS sequence"/>
</dbReference>
<sequence>MDPTELIACHQCDALHYKRALHSGTVARCARCGAVLYRGLSERLDRVTAMTLAALITFVIAQAAPIVQLETNGIATQTTLAAAIAALWAENSQVIAMLVLCSTTLFPLAELCALLYLLFSLRAGIRPYAFDELLRMIQWIRPWGMIEVFMLGVLVALVKLSSLAEMRPEAALFAFGALTLMIASVVTFDPRVLWDVADRLDEGVTTCSRATRHS</sequence>
<feature type="transmembrane region" description="Helical" evidence="1">
    <location>
        <begin position="170"/>
        <end position="188"/>
    </location>
</feature>
<keyword evidence="3" id="KW-1185">Reference proteome</keyword>
<dbReference type="EMBL" id="PRDW01000008">
    <property type="protein sequence ID" value="PPB83437.1"/>
    <property type="molecule type" value="Genomic_DNA"/>
</dbReference>
<dbReference type="OrthoDB" id="9807787at2"/>
<comment type="caution">
    <text evidence="2">The sequence shown here is derived from an EMBL/GenBank/DDBJ whole genome shotgun (WGS) entry which is preliminary data.</text>
</comment>
<dbReference type="InterPro" id="IPR007498">
    <property type="entry name" value="PqiA-like"/>
</dbReference>
<evidence type="ECO:0000256" key="1">
    <source>
        <dbReference type="SAM" id="Phobius"/>
    </source>
</evidence>
<keyword evidence="1" id="KW-0472">Membrane</keyword>
<name>A0A2P5K9P0_9BURK</name>
<dbReference type="RefSeq" id="WP_104077670.1">
    <property type="nucleotide sequence ID" value="NZ_CP062178.1"/>
</dbReference>
<feature type="transmembrane region" description="Helical" evidence="1">
    <location>
        <begin position="73"/>
        <end position="89"/>
    </location>
</feature>
<protein>
    <submittedName>
        <fullName evidence="2">Paraquat-inducible protein A</fullName>
    </submittedName>
</protein>
<dbReference type="Pfam" id="PF04403">
    <property type="entry name" value="PqiA"/>
    <property type="match status" value="1"/>
</dbReference>
<dbReference type="AlphaFoldDB" id="A0A2P5K9P0"/>
<accession>A0A2P5K9P0</accession>
<gene>
    <name evidence="2" type="ORF">B0O95_10898</name>
</gene>
<organism evidence="2 3">
    <name type="scientific">Mycetohabitans endofungorum</name>
    <dbReference type="NCBI Taxonomy" id="417203"/>
    <lineage>
        <taxon>Bacteria</taxon>
        <taxon>Pseudomonadati</taxon>
        <taxon>Pseudomonadota</taxon>
        <taxon>Betaproteobacteria</taxon>
        <taxon>Burkholderiales</taxon>
        <taxon>Burkholderiaceae</taxon>
        <taxon>Mycetohabitans</taxon>
    </lineage>
</organism>
<feature type="transmembrane region" description="Helical" evidence="1">
    <location>
        <begin position="139"/>
        <end position="158"/>
    </location>
</feature>
<reference evidence="2 3" key="1">
    <citation type="submission" date="2018-01" db="EMBL/GenBank/DDBJ databases">
        <title>Genomic Encyclopedia of Type Strains, Phase III (KMG-III): the genomes of soil and plant-associated and newly described type strains.</title>
        <authorList>
            <person name="Whitman W."/>
        </authorList>
    </citation>
    <scope>NUCLEOTIDE SEQUENCE [LARGE SCALE GENOMIC DNA]</scope>
    <source>
        <strain evidence="2 3">HKI456</strain>
    </source>
</reference>